<proteinExistence type="predicted"/>
<gene>
    <name evidence="2" type="ORF">LWI29_027809</name>
</gene>
<evidence type="ECO:0000313" key="3">
    <source>
        <dbReference type="Proteomes" id="UP001168877"/>
    </source>
</evidence>
<evidence type="ECO:0000256" key="1">
    <source>
        <dbReference type="ARBA" id="ARBA00022737"/>
    </source>
</evidence>
<dbReference type="AlphaFoldDB" id="A0AA39THY9"/>
<evidence type="ECO:0000313" key="2">
    <source>
        <dbReference type="EMBL" id="KAK0605525.1"/>
    </source>
</evidence>
<reference evidence="2" key="1">
    <citation type="journal article" date="2022" name="Plant J.">
        <title>Strategies of tolerance reflected in two North American maple genomes.</title>
        <authorList>
            <person name="McEvoy S.L."/>
            <person name="Sezen U.U."/>
            <person name="Trouern-Trend A."/>
            <person name="McMahon S.M."/>
            <person name="Schaberg P.G."/>
            <person name="Yang J."/>
            <person name="Wegrzyn J.L."/>
            <person name="Swenson N.G."/>
        </authorList>
    </citation>
    <scope>NUCLEOTIDE SEQUENCE</scope>
    <source>
        <strain evidence="2">NS2018</strain>
    </source>
</reference>
<dbReference type="EMBL" id="JAUESC010000002">
    <property type="protein sequence ID" value="KAK0605525.1"/>
    <property type="molecule type" value="Genomic_DNA"/>
</dbReference>
<dbReference type="Proteomes" id="UP001168877">
    <property type="component" value="Unassembled WGS sequence"/>
</dbReference>
<dbReference type="PANTHER" id="PTHR47926:SF347">
    <property type="entry name" value="PENTATRICOPEPTIDE REPEAT-CONTAINING PROTEIN"/>
    <property type="match status" value="1"/>
</dbReference>
<dbReference type="Pfam" id="PF01535">
    <property type="entry name" value="PPR"/>
    <property type="match status" value="1"/>
</dbReference>
<evidence type="ECO:0008006" key="4">
    <source>
        <dbReference type="Google" id="ProtNLM"/>
    </source>
</evidence>
<comment type="caution">
    <text evidence="2">The sequence shown here is derived from an EMBL/GenBank/DDBJ whole genome shotgun (WGS) entry which is preliminary data.</text>
</comment>
<name>A0AA39THY9_ACESA</name>
<dbReference type="InterPro" id="IPR046960">
    <property type="entry name" value="PPR_At4g14850-like_plant"/>
</dbReference>
<reference evidence="2" key="2">
    <citation type="submission" date="2023-06" db="EMBL/GenBank/DDBJ databases">
        <authorList>
            <person name="Swenson N.G."/>
            <person name="Wegrzyn J.L."/>
            <person name="Mcevoy S.L."/>
        </authorList>
    </citation>
    <scope>NUCLEOTIDE SEQUENCE</scope>
    <source>
        <strain evidence="2">NS2018</strain>
        <tissue evidence="2">Leaf</tissue>
    </source>
</reference>
<dbReference type="GO" id="GO:0009451">
    <property type="term" value="P:RNA modification"/>
    <property type="evidence" value="ECO:0007669"/>
    <property type="project" value="InterPro"/>
</dbReference>
<sequence length="136" mass="14956">MKCKALKTGKQVHALLLLTNISFNTFSFNSKLVGMYASCGNVKSARLVFDEIPNPNVFAVNWMVLASAYNGNFEEAIGYFSLMRDSLKSCNKFTFSIVLKACVGLLDLKKGKQVHSIVNKMGFESDVSVGNALIDM</sequence>
<dbReference type="Gene3D" id="1.25.40.10">
    <property type="entry name" value="Tetratricopeptide repeat domain"/>
    <property type="match status" value="1"/>
</dbReference>
<dbReference type="PANTHER" id="PTHR47926">
    <property type="entry name" value="PENTATRICOPEPTIDE REPEAT-CONTAINING PROTEIN"/>
    <property type="match status" value="1"/>
</dbReference>
<keyword evidence="1" id="KW-0677">Repeat</keyword>
<dbReference type="InterPro" id="IPR002885">
    <property type="entry name" value="PPR_rpt"/>
</dbReference>
<dbReference type="InterPro" id="IPR011990">
    <property type="entry name" value="TPR-like_helical_dom_sf"/>
</dbReference>
<keyword evidence="3" id="KW-1185">Reference proteome</keyword>
<accession>A0AA39THY9</accession>
<organism evidence="2 3">
    <name type="scientific">Acer saccharum</name>
    <name type="common">Sugar maple</name>
    <dbReference type="NCBI Taxonomy" id="4024"/>
    <lineage>
        <taxon>Eukaryota</taxon>
        <taxon>Viridiplantae</taxon>
        <taxon>Streptophyta</taxon>
        <taxon>Embryophyta</taxon>
        <taxon>Tracheophyta</taxon>
        <taxon>Spermatophyta</taxon>
        <taxon>Magnoliopsida</taxon>
        <taxon>eudicotyledons</taxon>
        <taxon>Gunneridae</taxon>
        <taxon>Pentapetalae</taxon>
        <taxon>rosids</taxon>
        <taxon>malvids</taxon>
        <taxon>Sapindales</taxon>
        <taxon>Sapindaceae</taxon>
        <taxon>Hippocastanoideae</taxon>
        <taxon>Acereae</taxon>
        <taxon>Acer</taxon>
    </lineage>
</organism>
<protein>
    <recommendedName>
        <fullName evidence="4">Pentatricopeptide repeat-containing protein</fullName>
    </recommendedName>
</protein>
<dbReference type="GO" id="GO:0003723">
    <property type="term" value="F:RNA binding"/>
    <property type="evidence" value="ECO:0007669"/>
    <property type="project" value="InterPro"/>
</dbReference>